<feature type="region of interest" description="Disordered" evidence="1">
    <location>
        <begin position="471"/>
        <end position="522"/>
    </location>
</feature>
<protein>
    <submittedName>
        <fullName evidence="2">Uncharacterized protein</fullName>
    </submittedName>
</protein>
<evidence type="ECO:0000313" key="3">
    <source>
        <dbReference type="Proteomes" id="UP000483286"/>
    </source>
</evidence>
<proteinExistence type="predicted"/>
<comment type="caution">
    <text evidence="2">The sequence shown here is derived from an EMBL/GenBank/DDBJ whole genome shotgun (WGS) entry which is preliminary data.</text>
</comment>
<organism evidence="2 3">
    <name type="scientific">Deinococcus arboris</name>
    <dbReference type="NCBI Taxonomy" id="2682977"/>
    <lineage>
        <taxon>Bacteria</taxon>
        <taxon>Thermotogati</taxon>
        <taxon>Deinococcota</taxon>
        <taxon>Deinococci</taxon>
        <taxon>Deinococcales</taxon>
        <taxon>Deinococcaceae</taxon>
        <taxon>Deinococcus</taxon>
    </lineage>
</organism>
<reference evidence="2 3" key="1">
    <citation type="submission" date="2019-12" db="EMBL/GenBank/DDBJ databases">
        <title>Deinococcus sp. HMF7620 Genome sequencing and assembly.</title>
        <authorList>
            <person name="Kang H."/>
            <person name="Kim H."/>
            <person name="Joh K."/>
        </authorList>
    </citation>
    <scope>NUCLEOTIDE SEQUENCE [LARGE SCALE GENOMIC DNA]</scope>
    <source>
        <strain evidence="2 3">HMF7620</strain>
    </source>
</reference>
<dbReference type="EMBL" id="WQLB01000038">
    <property type="protein sequence ID" value="MVN88980.1"/>
    <property type="molecule type" value="Genomic_DNA"/>
</dbReference>
<gene>
    <name evidence="2" type="ORF">GO986_19755</name>
</gene>
<accession>A0A7C9LX90</accession>
<keyword evidence="3" id="KW-1185">Reference proteome</keyword>
<name>A0A7C9LX90_9DEIO</name>
<evidence type="ECO:0000256" key="1">
    <source>
        <dbReference type="SAM" id="MobiDB-lite"/>
    </source>
</evidence>
<sequence>MEDYRIRVLSPDGTEKHIRELDPPTGTPLYLMGGPRRMEVGPLNDCREATFEGDPATLGIGPRDTVQVQYRPAGTGPWLNKYAGIAVITGSARSEVGRYKLQGFKIRRLTEVEARTLLAEADLGAQVRQLFTDLISSGQLGSTLLAPTTATVPDLNKSSPAIHGNHWKVSKLIEERLRGRSERTQALLNADGSSTVKKTNPDWGVNPDLRPVFGYPTGTLAIDEATEGVEIDGLDTDSTLLVTDVRVTFAQTVLTTGVENFANGAGTVPYRDARAPLTHALNVAPHSYGEAWRGLPLPADPALFERLVASTVEVYATGFVRQGAPNPPNTTVGVSGPSGALWDGDSGTSLTLTPPPDIVVSYYSVLLTFPETAPLPDGWEVKVEGGTVSGLNITATDGNLAPNNGARLASVASEGPPTAAGLALMGDTSQARLAGAWTTGGVYDKTRSASFLVKPNDPDAPVKLSAGTLIRASPSLMGQRHAPGPRAHPEPRRGPAAWLELQPSSEGRPHPTRPVRRGAGNP</sequence>
<dbReference type="Proteomes" id="UP000483286">
    <property type="component" value="Unassembled WGS sequence"/>
</dbReference>
<dbReference type="AlphaFoldDB" id="A0A7C9LX90"/>
<evidence type="ECO:0000313" key="2">
    <source>
        <dbReference type="EMBL" id="MVN88980.1"/>
    </source>
</evidence>
<dbReference type="RefSeq" id="WP_157461239.1">
    <property type="nucleotide sequence ID" value="NZ_WQLB01000038.1"/>
</dbReference>